<accession>A0A8B8AMZ5</accession>
<dbReference type="KEGG" id="cvn:111103521"/>
<proteinExistence type="predicted"/>
<evidence type="ECO:0000256" key="1">
    <source>
        <dbReference type="SAM" id="SignalP"/>
    </source>
</evidence>
<evidence type="ECO:0000313" key="2">
    <source>
        <dbReference type="Proteomes" id="UP000694844"/>
    </source>
</evidence>
<dbReference type="RefSeq" id="XP_022292565.1">
    <property type="nucleotide sequence ID" value="XM_022436857.1"/>
</dbReference>
<dbReference type="Proteomes" id="UP000694844">
    <property type="component" value="Chromosome 7"/>
</dbReference>
<sequence length="253" mass="28938">MTAVYQVVLLTFFTSFVCVIYTEAEEPWVMLKEMGHIGYQIKSMKKNCDRDLARTTFVSLIQAPIPTTTVNGNIETSLKLVSTQEDGLSAVYEITTVTSNFFLDPDFLLTSKHESLQVELNSYAADGFNEQTDFAFNDFQLQVEKRDQAESTTYMMTYRGCSCSCDFSTMIGKNTTSGFMEIGDYDRKYTYVQRWLNEENERVCSVQVNNATLKRDAVKIMSLKFSIECRCGNSYGSWRENFISKGTYELNLI</sequence>
<dbReference type="GeneID" id="111103521"/>
<feature type="signal peptide" evidence="1">
    <location>
        <begin position="1"/>
        <end position="24"/>
    </location>
</feature>
<dbReference type="AlphaFoldDB" id="A0A8B8AMZ5"/>
<protein>
    <submittedName>
        <fullName evidence="3">Uncharacterized protein LOC111103521</fullName>
    </submittedName>
</protein>
<keyword evidence="1" id="KW-0732">Signal</keyword>
<feature type="chain" id="PRO_5034206470" evidence="1">
    <location>
        <begin position="25"/>
        <end position="253"/>
    </location>
</feature>
<reference evidence="3" key="1">
    <citation type="submission" date="2025-08" db="UniProtKB">
        <authorList>
            <consortium name="RefSeq"/>
        </authorList>
    </citation>
    <scope>IDENTIFICATION</scope>
    <source>
        <tissue evidence="3">Whole sample</tissue>
    </source>
</reference>
<name>A0A8B8AMZ5_CRAVI</name>
<evidence type="ECO:0000313" key="3">
    <source>
        <dbReference type="RefSeq" id="XP_022292565.1"/>
    </source>
</evidence>
<keyword evidence="2" id="KW-1185">Reference proteome</keyword>
<gene>
    <name evidence="3" type="primary">LOC111103521</name>
</gene>
<organism evidence="2 3">
    <name type="scientific">Crassostrea virginica</name>
    <name type="common">Eastern oyster</name>
    <dbReference type="NCBI Taxonomy" id="6565"/>
    <lineage>
        <taxon>Eukaryota</taxon>
        <taxon>Metazoa</taxon>
        <taxon>Spiralia</taxon>
        <taxon>Lophotrochozoa</taxon>
        <taxon>Mollusca</taxon>
        <taxon>Bivalvia</taxon>
        <taxon>Autobranchia</taxon>
        <taxon>Pteriomorphia</taxon>
        <taxon>Ostreida</taxon>
        <taxon>Ostreoidea</taxon>
        <taxon>Ostreidae</taxon>
        <taxon>Crassostrea</taxon>
    </lineage>
</organism>